<accession>A0ABN7V1T1</accession>
<proteinExistence type="predicted"/>
<reference evidence="1 2" key="1">
    <citation type="submission" date="2021-06" db="EMBL/GenBank/DDBJ databases">
        <authorList>
            <person name="Kallberg Y."/>
            <person name="Tangrot J."/>
            <person name="Rosling A."/>
        </authorList>
    </citation>
    <scope>NUCLEOTIDE SEQUENCE [LARGE SCALE GENOMIC DNA]</scope>
    <source>
        <strain evidence="1 2">120-4 pot B 10/14</strain>
    </source>
</reference>
<feature type="non-terminal residue" evidence="1">
    <location>
        <position position="103"/>
    </location>
</feature>
<evidence type="ECO:0000313" key="1">
    <source>
        <dbReference type="EMBL" id="CAG8718998.1"/>
    </source>
</evidence>
<gene>
    <name evidence="1" type="ORF">GMARGA_LOCUS13361</name>
</gene>
<dbReference type="Proteomes" id="UP000789901">
    <property type="component" value="Unassembled WGS sequence"/>
</dbReference>
<sequence length="103" mass="11508">MVNAFVVREQEASDVILQITLEHLTSIRQNCNSNGKVTTKLIKARYAKLFRLSKKVVGLVLKAGLSKKLSGVLNTFLHEAQDKIIASQKYDEDDESDKSNNSD</sequence>
<protein>
    <submittedName>
        <fullName evidence="1">32685_t:CDS:1</fullName>
    </submittedName>
</protein>
<comment type="caution">
    <text evidence="1">The sequence shown here is derived from an EMBL/GenBank/DDBJ whole genome shotgun (WGS) entry which is preliminary data.</text>
</comment>
<dbReference type="EMBL" id="CAJVQB010008445">
    <property type="protein sequence ID" value="CAG8718998.1"/>
    <property type="molecule type" value="Genomic_DNA"/>
</dbReference>
<name>A0ABN7V1T1_GIGMA</name>
<organism evidence="1 2">
    <name type="scientific">Gigaspora margarita</name>
    <dbReference type="NCBI Taxonomy" id="4874"/>
    <lineage>
        <taxon>Eukaryota</taxon>
        <taxon>Fungi</taxon>
        <taxon>Fungi incertae sedis</taxon>
        <taxon>Mucoromycota</taxon>
        <taxon>Glomeromycotina</taxon>
        <taxon>Glomeromycetes</taxon>
        <taxon>Diversisporales</taxon>
        <taxon>Gigasporaceae</taxon>
        <taxon>Gigaspora</taxon>
    </lineage>
</organism>
<keyword evidence="2" id="KW-1185">Reference proteome</keyword>
<evidence type="ECO:0000313" key="2">
    <source>
        <dbReference type="Proteomes" id="UP000789901"/>
    </source>
</evidence>
<feature type="non-terminal residue" evidence="1">
    <location>
        <position position="1"/>
    </location>
</feature>